<dbReference type="PATRIC" id="fig|1773.206.peg.299"/>
<dbReference type="CDD" id="cd02947">
    <property type="entry name" value="TRX_family"/>
    <property type="match status" value="1"/>
</dbReference>
<comment type="function">
    <text evidence="1">Participates in various redox reactions through the reversible oxidation of its active center dithiol to a disulfide and catalyzes dithiol-disulfide exchange reactions.</text>
</comment>
<dbReference type="EMBL" id="CNFU01001006">
    <property type="protein sequence ID" value="CKS87819.1"/>
    <property type="molecule type" value="Genomic_DNA"/>
</dbReference>
<evidence type="ECO:0000313" key="18">
    <source>
        <dbReference type="EMBL" id="CLV62771.1"/>
    </source>
</evidence>
<proteinExistence type="inferred from homology"/>
<dbReference type="Proteomes" id="UP000050139">
    <property type="component" value="Unassembled WGS sequence"/>
</dbReference>
<evidence type="ECO:0000256" key="9">
    <source>
        <dbReference type="PIRSR" id="PIRSR000077-1"/>
    </source>
</evidence>
<protein>
    <recommendedName>
        <fullName evidence="7 8">Thioredoxin</fullName>
    </recommendedName>
</protein>
<accession>A0A045GR31</accession>
<dbReference type="Pfam" id="PF00085">
    <property type="entry name" value="Thioredoxin"/>
    <property type="match status" value="1"/>
</dbReference>
<dbReference type="Proteomes" id="UP000039021">
    <property type="component" value="Unassembled WGS sequence"/>
</dbReference>
<dbReference type="RefSeq" id="WP_003400164.1">
    <property type="nucleotide sequence ID" value="NZ_AP017901.1"/>
</dbReference>
<dbReference type="PROSITE" id="PS00194">
    <property type="entry name" value="THIOREDOXIN_1"/>
    <property type="match status" value="1"/>
</dbReference>
<dbReference type="GO" id="GO:0005829">
    <property type="term" value="C:cytosol"/>
    <property type="evidence" value="ECO:0007669"/>
    <property type="project" value="TreeGrafter"/>
</dbReference>
<reference evidence="26 41" key="4">
    <citation type="submission" date="2016-04" db="EMBL/GenBank/DDBJ databases">
        <authorList>
            <person name="Bigi M."/>
            <person name="Bigi F."/>
            <person name="Soria M.A."/>
        </authorList>
    </citation>
    <scope>NUCLEOTIDE SEQUENCE [LARGE SCALE GENOMIC DNA]</scope>
    <source>
        <strain evidence="26 41">6548</strain>
    </source>
</reference>
<feature type="site" description="Deprotonates C-terminal active site Cys" evidence="9">
    <location>
        <position position="31"/>
    </location>
</feature>
<dbReference type="EMBL" id="QTBD01000132">
    <property type="protein sequence ID" value="REQ53193.1"/>
    <property type="molecule type" value="Genomic_DNA"/>
</dbReference>
<evidence type="ECO:0000313" key="29">
    <source>
        <dbReference type="Proteomes" id="UP000038802"/>
    </source>
</evidence>
<sequence>MTDSEKSATIKVTDASFATDVLSSNKPVLVDFWATWCGPCKMVAPVLEEIATERATDLTVAKLDVDTNPETARNFQVVSIPTLILFKDGQPVKRIVGAKGKAALLRELSDVVPNLN</sequence>
<dbReference type="EMBL" id="CFOH01000793">
    <property type="protein sequence ID" value="CFE69629.1"/>
    <property type="molecule type" value="Genomic_DNA"/>
</dbReference>
<evidence type="ECO:0000256" key="1">
    <source>
        <dbReference type="ARBA" id="ARBA00003318"/>
    </source>
</evidence>
<dbReference type="Proteomes" id="UP000236349">
    <property type="component" value="Chromosome"/>
</dbReference>
<comment type="similarity">
    <text evidence="2 8">Belongs to the thioredoxin family.</text>
</comment>
<dbReference type="EMBL" id="CFOE01000116">
    <property type="protein sequence ID" value="CFE38878.1"/>
    <property type="molecule type" value="Genomic_DNA"/>
</dbReference>
<dbReference type="Proteomes" id="UP000039217">
    <property type="component" value="Unassembled WGS sequence"/>
</dbReference>
<evidence type="ECO:0000313" key="32">
    <source>
        <dbReference type="Proteomes" id="UP000044938"/>
    </source>
</evidence>
<dbReference type="Proteomes" id="UP000048600">
    <property type="component" value="Unassembled WGS sequence"/>
</dbReference>
<feature type="active site" description="Nucleophile" evidence="9">
    <location>
        <position position="40"/>
    </location>
</feature>
<dbReference type="SUPFAM" id="SSF52833">
    <property type="entry name" value="Thioredoxin-like"/>
    <property type="match status" value="1"/>
</dbReference>
<dbReference type="Proteomes" id="UP000048948">
    <property type="component" value="Unassembled WGS sequence"/>
</dbReference>
<dbReference type="EMBL" id="CQQC01000185">
    <property type="protein sequence ID" value="CNU53484.1"/>
    <property type="molecule type" value="Genomic_DNA"/>
</dbReference>
<evidence type="ECO:0000313" key="22">
    <source>
        <dbReference type="EMBL" id="COV41399.1"/>
    </source>
</evidence>
<dbReference type="EMBL" id="COPH01000004">
    <property type="protein sequence ID" value="CLV62771.1"/>
    <property type="molecule type" value="Genomic_DNA"/>
</dbReference>
<dbReference type="SMR" id="A0A045GR31"/>
<evidence type="ECO:0000313" key="36">
    <source>
        <dbReference type="Proteomes" id="UP000048289"/>
    </source>
</evidence>
<dbReference type="AlphaFoldDB" id="A0A045GR31"/>
<dbReference type="EMBL" id="LWDQ01000001">
    <property type="protein sequence ID" value="OMH61904.1"/>
    <property type="molecule type" value="Genomic_DNA"/>
</dbReference>
<reference evidence="26 41" key="6">
    <citation type="submission" date="2017-02" db="EMBL/GenBank/DDBJ databases">
        <title>Protein polymorphisms may explain contrasting epidemiological fitness of two variants of a multidrug-resistant Mycobacterium tuberculosis strain.</title>
        <authorList>
            <person name="Bigi M.M."/>
            <person name="Lopez B."/>
            <person name="Blanco F.C."/>
            <person name="Sasiain M.C."/>
            <person name="De La Barrera S."/>
            <person name="Ritacco V."/>
            <person name="Bigi F."/>
            <person name="Soria M.A."/>
        </authorList>
    </citation>
    <scope>NUCLEOTIDE SEQUENCE [LARGE SCALE GENOMIC DNA]</scope>
    <source>
        <strain evidence="26 41">6548</strain>
    </source>
</reference>
<dbReference type="Proteomes" id="UP000045842">
    <property type="component" value="Unassembled WGS sequence"/>
</dbReference>
<evidence type="ECO:0000256" key="8">
    <source>
        <dbReference type="PIRNR" id="PIRNR000077"/>
    </source>
</evidence>
<keyword evidence="4" id="KW-0249">Electron transport</keyword>
<evidence type="ECO:0000313" key="33">
    <source>
        <dbReference type="Proteomes" id="UP000045842"/>
    </source>
</evidence>
<evidence type="ECO:0000313" key="31">
    <source>
        <dbReference type="Proteomes" id="UP000039217"/>
    </source>
</evidence>
<dbReference type="Proteomes" id="UP000046680">
    <property type="component" value="Unassembled WGS sequence"/>
</dbReference>
<gene>
    <name evidence="15" type="primary">trxC</name>
    <name evidence="25" type="synonym">trxA</name>
    <name evidence="26" type="synonym">trxA_3</name>
    <name evidence="26" type="ORF">A4S10_04104</name>
    <name evidence="12" type="ORF">CAB90_04392</name>
    <name evidence="28" type="ORF">DKC2_4168</name>
    <name evidence="27" type="ORF">DSJ38_08670</name>
    <name evidence="15" type="ORF">ERS007657_00380</name>
    <name evidence="19" type="ORF">ERS007661_00819</name>
    <name evidence="20" type="ORF">ERS007679_00559</name>
    <name evidence="13" type="ORF">ERS007681_01247</name>
    <name evidence="14" type="ORF">ERS007688_03555</name>
    <name evidence="21" type="ORF">ERS007703_00336</name>
    <name evidence="22" type="ORF">ERS007720_00163</name>
    <name evidence="24" type="ORF">ERS007739_02803</name>
    <name evidence="23" type="ORF">ERS007741_03374</name>
    <name evidence="16" type="ORF">ERS027646_01725</name>
    <name evidence="17" type="ORF">ERS027661_03648</name>
    <name evidence="18" type="ORF">ERS094118_00724</name>
    <name evidence="25" type="ORF">J8J21_12185</name>
</gene>
<name>A0A045GR31_MYCTX</name>
<evidence type="ECO:0000313" key="30">
    <source>
        <dbReference type="Proteomes" id="UP000039021"/>
    </source>
</evidence>
<evidence type="ECO:0000313" key="41">
    <source>
        <dbReference type="Proteomes" id="UP000189452"/>
    </source>
</evidence>
<dbReference type="Proteomes" id="UP000256381">
    <property type="component" value="Unassembled WGS sequence"/>
</dbReference>
<evidence type="ECO:0000259" key="11">
    <source>
        <dbReference type="PROSITE" id="PS51352"/>
    </source>
</evidence>
<evidence type="ECO:0000313" key="37">
    <source>
        <dbReference type="Proteomes" id="UP000048600"/>
    </source>
</evidence>
<organism evidence="15 34">
    <name type="scientific">Mycobacterium tuberculosis</name>
    <dbReference type="NCBI Taxonomy" id="1773"/>
    <lineage>
        <taxon>Bacteria</taxon>
        <taxon>Bacillati</taxon>
        <taxon>Actinomycetota</taxon>
        <taxon>Actinomycetes</taxon>
        <taxon>Mycobacteriales</taxon>
        <taxon>Mycobacteriaceae</taxon>
        <taxon>Mycobacterium</taxon>
        <taxon>Mycobacterium tuberculosis complex</taxon>
    </lineage>
</organism>
<dbReference type="EMBL" id="CSAJ01000010">
    <property type="protein sequence ID" value="COV41399.1"/>
    <property type="molecule type" value="Genomic_DNA"/>
</dbReference>
<dbReference type="Proteomes" id="UP000038802">
    <property type="component" value="Unassembled WGS sequence"/>
</dbReference>
<dbReference type="STRING" id="115862.BBG46_00095"/>
<evidence type="ECO:0000313" key="28">
    <source>
        <dbReference type="EMBL" id="VCU52248.1"/>
    </source>
</evidence>
<keyword evidence="3" id="KW-0813">Transport</keyword>
<evidence type="ECO:0000313" key="45">
    <source>
        <dbReference type="Proteomes" id="UP000671119"/>
    </source>
</evidence>
<evidence type="ECO:0000313" key="44">
    <source>
        <dbReference type="Proteomes" id="UP000300237"/>
    </source>
</evidence>
<reference evidence="28 44" key="9">
    <citation type="submission" date="2018-08" db="EMBL/GenBank/DDBJ databases">
        <authorList>
            <person name="Fokvardsen B D."/>
            <person name="Norman A."/>
        </authorList>
    </citation>
    <scope>NUCLEOTIDE SEQUENCE [LARGE SCALE GENOMIC DNA]</scope>
    <source>
        <strain evidence="28 44">DKC2</strain>
    </source>
</reference>
<evidence type="ECO:0000256" key="3">
    <source>
        <dbReference type="ARBA" id="ARBA00022448"/>
    </source>
</evidence>
<dbReference type="Gene3D" id="3.40.30.10">
    <property type="entry name" value="Glutaredoxin"/>
    <property type="match status" value="1"/>
</dbReference>
<dbReference type="EMBL" id="JAGIZI010000017">
    <property type="protein sequence ID" value="MBP0683870.1"/>
    <property type="molecule type" value="Genomic_DNA"/>
</dbReference>
<evidence type="ECO:0000256" key="7">
    <source>
        <dbReference type="NCBIfam" id="TIGR01068"/>
    </source>
</evidence>
<reference evidence="27" key="8">
    <citation type="submission" date="2018-07" db="EMBL/GenBank/DDBJ databases">
        <authorList>
            <person name="Shah S."/>
            <person name="Brown T."/>
            <person name="Auld S."/>
            <person name="Bratton K."/>
            <person name="Narechania A."/>
            <person name="Mathema B."/>
            <person name="Gandhi N."/>
        </authorList>
    </citation>
    <scope>NUCLEOTIDE SEQUENCE</scope>
    <source>
        <strain evidence="27">32301_S10</strain>
    </source>
</reference>
<dbReference type="PANTHER" id="PTHR45663:SF11">
    <property type="entry name" value="GEO12009P1"/>
    <property type="match status" value="1"/>
</dbReference>
<feature type="site" description="Contributes to redox potential value" evidence="9">
    <location>
        <position position="39"/>
    </location>
</feature>
<dbReference type="EMBL" id="CGCX01000078">
    <property type="protein sequence ID" value="CFR66610.1"/>
    <property type="molecule type" value="Genomic_DNA"/>
</dbReference>
<evidence type="ECO:0000256" key="10">
    <source>
        <dbReference type="PIRSR" id="PIRSR000077-4"/>
    </source>
</evidence>
<feature type="site" description="Contributes to redox potential value" evidence="9">
    <location>
        <position position="38"/>
    </location>
</feature>
<evidence type="ECO:0000256" key="4">
    <source>
        <dbReference type="ARBA" id="ARBA00022982"/>
    </source>
</evidence>
<evidence type="ECO:0000313" key="14">
    <source>
        <dbReference type="EMBL" id="CFE69629.1"/>
    </source>
</evidence>
<dbReference type="Proteomes" id="UP000046947">
    <property type="component" value="Unassembled WGS sequence"/>
</dbReference>
<evidence type="ECO:0000313" key="15">
    <source>
        <dbReference type="EMBL" id="CFR66610.1"/>
    </source>
</evidence>
<dbReference type="GO" id="GO:0015035">
    <property type="term" value="F:protein-disulfide reductase activity"/>
    <property type="evidence" value="ECO:0007669"/>
    <property type="project" value="UniProtKB-UniRule"/>
</dbReference>
<reference evidence="25 45" key="10">
    <citation type="submission" date="2021-03" db="EMBL/GenBank/DDBJ databases">
        <title>Whole Genome Sequencing of Mycobacterium tuberculosis clinical isolates from Arunachal Pradesh, India.</title>
        <authorList>
            <person name="Singh S."/>
            <person name="Mudliar S.R."/>
            <person name="Kulsum U."/>
            <person name="Rufai S.B."/>
            <person name="Singh P.K."/>
            <person name="Umpo M."/>
            <person name="Nyori M."/>
        </authorList>
    </citation>
    <scope>NUCLEOTIDE SEQUENCE [LARGE SCALE GENOMIC DNA]</scope>
    <source>
        <strain evidence="25 45">OMICS/BPL/0142/20/SP</strain>
    </source>
</reference>
<dbReference type="OMA" id="HIHYVTD"/>
<reference evidence="29 30" key="3">
    <citation type="submission" date="2015-03" db="EMBL/GenBank/DDBJ databases">
        <authorList>
            <consortium name="Pathogen Informatics"/>
        </authorList>
    </citation>
    <scope>NUCLEOTIDE SEQUENCE [LARGE SCALE GENOMIC DNA]</scope>
    <source>
        <strain evidence="16 38">Bir 172</strain>
        <strain evidence="17 39">Bir 187</strain>
        <strain evidence="15 34">C09601061</strain>
        <strain evidence="19 31">D00501624</strain>
        <strain evidence="20 33">G09801536</strain>
        <strain evidence="13 36">G09901357</strain>
        <strain evidence="14 35">H09601792</strain>
        <strain evidence="29">K00500041</strain>
        <strain evidence="22 32">M09401471</strain>
        <strain evidence="30">N09902308</strain>
        <strain evidence="23 37">P00601463</strain>
    </source>
</reference>
<reference evidence="21" key="2">
    <citation type="submission" date="2015-03" db="EMBL/GenBank/DDBJ databases">
        <authorList>
            <person name="Murphy D."/>
        </authorList>
    </citation>
    <scope>NUCLEOTIDE SEQUENCE [LARGE SCALE GENOMIC DNA]</scope>
    <source>
        <strain evidence="21">K00500041</strain>
    </source>
</reference>
<dbReference type="Proteomes" id="UP000671119">
    <property type="component" value="Unassembled WGS sequence"/>
</dbReference>
<dbReference type="InterPro" id="IPR013766">
    <property type="entry name" value="Thioredoxin_domain"/>
</dbReference>
<dbReference type="NCBIfam" id="TIGR01068">
    <property type="entry name" value="thioredoxin"/>
    <property type="match status" value="1"/>
</dbReference>
<evidence type="ECO:0000313" key="40">
    <source>
        <dbReference type="Proteomes" id="UP000050139"/>
    </source>
</evidence>
<evidence type="ECO:0000313" key="17">
    <source>
        <dbReference type="EMBL" id="CKS87819.1"/>
    </source>
</evidence>
<dbReference type="EMBL" id="CP024614">
    <property type="protein sequence ID" value="AUS53155.1"/>
    <property type="molecule type" value="Genomic_DNA"/>
</dbReference>
<dbReference type="Proteomes" id="UP000044938">
    <property type="component" value="Unassembled WGS sequence"/>
</dbReference>
<evidence type="ECO:0000313" key="20">
    <source>
        <dbReference type="EMBL" id="COU87992.1"/>
    </source>
</evidence>
<reference evidence="12 42" key="7">
    <citation type="submission" date="2017-10" db="EMBL/GenBank/DDBJ databases">
        <title>Clinical isolate obtained from a human patient with meningeal tuberculosis in michoacan, Mexico.</title>
        <authorList>
            <person name="Guillen-Nepita A.L."/>
            <person name="Negrete-Paz A.M."/>
            <person name="Vazquez-Marrufo G."/>
            <person name="Cruz-Hernandez A."/>
            <person name="Fresia P."/>
            <person name="Naya H."/>
            <person name="Vazquez-Garciduenas M.S."/>
        </authorList>
    </citation>
    <scope>NUCLEOTIDE SEQUENCE [LARGE SCALE GENOMIC DNA]</scope>
    <source>
        <strain evidence="42">Beijing/MYC004</strain>
        <strain evidence="12">MYC004</strain>
    </source>
</reference>
<evidence type="ECO:0000313" key="24">
    <source>
        <dbReference type="EMBL" id="COY56263.1"/>
    </source>
</evidence>
<evidence type="ECO:0000313" key="39">
    <source>
        <dbReference type="Proteomes" id="UP000049023"/>
    </source>
</evidence>
<evidence type="ECO:0000313" key="43">
    <source>
        <dbReference type="Proteomes" id="UP000256381"/>
    </source>
</evidence>
<dbReference type="PIRSF" id="PIRSF000077">
    <property type="entry name" value="Thioredoxin"/>
    <property type="match status" value="1"/>
</dbReference>
<dbReference type="PRINTS" id="PR00421">
    <property type="entry name" value="THIOREDOXIN"/>
</dbReference>
<dbReference type="EMBL" id="CSBK01001339">
    <property type="protein sequence ID" value="COY56263.1"/>
    <property type="molecule type" value="Genomic_DNA"/>
</dbReference>
<feature type="active site" description="Nucleophile" evidence="9">
    <location>
        <position position="37"/>
    </location>
</feature>
<evidence type="ECO:0000313" key="13">
    <source>
        <dbReference type="EMBL" id="CFE38878.1"/>
    </source>
</evidence>
<reference evidence="18 40" key="1">
    <citation type="submission" date="2015-03" db="EMBL/GenBank/DDBJ databases">
        <authorList>
            <consortium name="Pathogen Informatics"/>
            <person name="Murphy D."/>
        </authorList>
    </citation>
    <scope>NUCLEOTIDE SEQUENCE</scope>
    <source>
        <strain evidence="18 40">0268S</strain>
        <strain evidence="24">N09902308</strain>
    </source>
</reference>
<dbReference type="EMBL" id="CSAD01000044">
    <property type="protein sequence ID" value="COU87992.1"/>
    <property type="molecule type" value="Genomic_DNA"/>
</dbReference>
<evidence type="ECO:0000313" key="27">
    <source>
        <dbReference type="EMBL" id="REQ53193.1"/>
    </source>
</evidence>
<dbReference type="GO" id="GO:0045454">
    <property type="term" value="P:cell redox homeostasis"/>
    <property type="evidence" value="ECO:0007669"/>
    <property type="project" value="TreeGrafter"/>
</dbReference>
<dbReference type="EMBL" id="CNGE01000272">
    <property type="protein sequence ID" value="CKS36619.1"/>
    <property type="molecule type" value="Genomic_DNA"/>
</dbReference>
<feature type="disulfide bond" description="Redox-active" evidence="10">
    <location>
        <begin position="37"/>
        <end position="40"/>
    </location>
</feature>
<dbReference type="InterPro" id="IPR017937">
    <property type="entry name" value="Thioredoxin_CS"/>
</dbReference>
<evidence type="ECO:0000256" key="6">
    <source>
        <dbReference type="ARBA" id="ARBA00023284"/>
    </source>
</evidence>
<dbReference type="InterPro" id="IPR036249">
    <property type="entry name" value="Thioredoxin-like_sf"/>
</dbReference>
<dbReference type="EMBL" id="CSAE01000019">
    <property type="protein sequence ID" value="COV03197.1"/>
    <property type="molecule type" value="Genomic_DNA"/>
</dbReference>
<evidence type="ECO:0000256" key="2">
    <source>
        <dbReference type="ARBA" id="ARBA00008987"/>
    </source>
</evidence>
<evidence type="ECO:0000313" key="16">
    <source>
        <dbReference type="EMBL" id="CKS36619.1"/>
    </source>
</evidence>
<dbReference type="FunFam" id="3.40.30.10:FF:000001">
    <property type="entry name" value="Thioredoxin"/>
    <property type="match status" value="1"/>
</dbReference>
<dbReference type="PROSITE" id="PS51352">
    <property type="entry name" value="THIOREDOXIN_2"/>
    <property type="match status" value="1"/>
</dbReference>
<evidence type="ECO:0000313" key="35">
    <source>
        <dbReference type="Proteomes" id="UP000046947"/>
    </source>
</evidence>
<dbReference type="Proteomes" id="UP000189452">
    <property type="component" value="Chromosome"/>
</dbReference>
<dbReference type="GeneID" id="45427914"/>
<evidence type="ECO:0000313" key="21">
    <source>
        <dbReference type="EMBL" id="COV03197.1"/>
    </source>
</evidence>
<dbReference type="PANTHER" id="PTHR45663">
    <property type="entry name" value="GEO12009P1"/>
    <property type="match status" value="1"/>
</dbReference>
<dbReference type="Proteomes" id="UP000048289">
    <property type="component" value="Unassembled WGS sequence"/>
</dbReference>
<dbReference type="InterPro" id="IPR005746">
    <property type="entry name" value="Thioredoxin"/>
</dbReference>
<dbReference type="EMBL" id="CHKL01000500">
    <property type="protein sequence ID" value="COW89621.1"/>
    <property type="molecule type" value="Genomic_DNA"/>
</dbReference>
<dbReference type="Proteomes" id="UP000049023">
    <property type="component" value="Unassembled WGS sequence"/>
</dbReference>
<dbReference type="EMBL" id="LR027516">
    <property type="protein sequence ID" value="VCU52248.1"/>
    <property type="molecule type" value="Genomic_DNA"/>
</dbReference>
<evidence type="ECO:0000313" key="42">
    <source>
        <dbReference type="Proteomes" id="UP000236349"/>
    </source>
</evidence>
<feature type="domain" description="Thioredoxin" evidence="11">
    <location>
        <begin position="1"/>
        <end position="113"/>
    </location>
</feature>
<evidence type="ECO:0000313" key="12">
    <source>
        <dbReference type="EMBL" id="AUS53155.1"/>
    </source>
</evidence>
<evidence type="ECO:0000313" key="25">
    <source>
        <dbReference type="EMBL" id="MBP0683870.1"/>
    </source>
</evidence>
<keyword evidence="15" id="KW-0560">Oxidoreductase</keyword>
<keyword evidence="6 10" id="KW-0676">Redox-active center</keyword>
<reference evidence="27 43" key="5">
    <citation type="journal article" date="2017" name="N. Engl. J. Med.">
        <title>Transmission of Extensively Drug-Resistant Tuberculosis in South Africa.</title>
        <authorList>
            <person name="Shah N.S."/>
            <person name="Auld S.C."/>
            <person name="Brust J.C."/>
            <person name="Mathema B."/>
            <person name="Ismail N."/>
            <person name="Moodley P."/>
            <person name="Mlisana K."/>
            <person name="Allana S."/>
            <person name="Campbell A."/>
            <person name="Mthiyane T."/>
            <person name="Morris N."/>
            <person name="Mpangase P."/>
            <person name="van der Meulen H."/>
            <person name="Omar S.V."/>
            <person name="Brown T.S."/>
            <person name="Narechania A."/>
            <person name="Shaskina E."/>
            <person name="Kapwata T."/>
            <person name="Kreiswirth B."/>
            <person name="Gandhi N.R."/>
        </authorList>
    </citation>
    <scope>NUCLEOTIDE SEQUENCE [LARGE SCALE GENOMIC DNA]</scope>
    <source>
        <strain evidence="27 43">32301_S10</strain>
    </source>
</reference>
<evidence type="ECO:0000313" key="38">
    <source>
        <dbReference type="Proteomes" id="UP000048948"/>
    </source>
</evidence>
<evidence type="ECO:0000256" key="5">
    <source>
        <dbReference type="ARBA" id="ARBA00023157"/>
    </source>
</evidence>
<evidence type="ECO:0000313" key="34">
    <source>
        <dbReference type="Proteomes" id="UP000046680"/>
    </source>
</evidence>
<evidence type="ECO:0000313" key="23">
    <source>
        <dbReference type="EMBL" id="COW89621.1"/>
    </source>
</evidence>
<dbReference type="Proteomes" id="UP000300237">
    <property type="component" value="Chromosome"/>
</dbReference>
<evidence type="ECO:0000313" key="19">
    <source>
        <dbReference type="EMBL" id="CNU53484.1"/>
    </source>
</evidence>
<evidence type="ECO:0000313" key="26">
    <source>
        <dbReference type="EMBL" id="OMH61904.1"/>
    </source>
</evidence>
<keyword evidence="5 10" id="KW-1015">Disulfide bond</keyword>